<dbReference type="EMBL" id="VKQN01000001">
    <property type="protein sequence ID" value="MDR4174750.1"/>
    <property type="molecule type" value="Genomic_DNA"/>
</dbReference>
<dbReference type="EMBL" id="CP053979">
    <property type="protein sequence ID" value="QKH22629.1"/>
    <property type="molecule type" value="Genomic_DNA"/>
</dbReference>
<reference evidence="1 4" key="1">
    <citation type="journal article" date="2015" name="Genome Announc.">
        <title>Complete genome sequences for 35 biothreat assay-relevant bacillus species.</title>
        <authorList>
            <person name="Johnson S.L."/>
            <person name="Daligault H.E."/>
            <person name="Davenport K.W."/>
            <person name="Jaissle J."/>
            <person name="Frey K.G."/>
            <person name="Ladner J.T."/>
            <person name="Broomall S.M."/>
            <person name="Bishop-Lilly K.A."/>
            <person name="Bruce D.C."/>
            <person name="Gibbons H.S."/>
            <person name="Coyne S.R."/>
            <person name="Lo C.C."/>
            <person name="Meincke L."/>
            <person name="Munk A.C."/>
            <person name="Koroleva G.I."/>
            <person name="Rosenzweig C.N."/>
            <person name="Palacios G.F."/>
            <person name="Redden C.L."/>
            <person name="Minogue T.D."/>
            <person name="Chain P.S."/>
        </authorList>
    </citation>
    <scope>NUCLEOTIDE SEQUENCE [LARGE SCALE GENOMIC DNA]</scope>
    <source>
        <strain evidence="1 4">HD1011</strain>
        <plasmid evidence="1 4">2</plasmid>
    </source>
</reference>
<dbReference type="Proteomes" id="UP000031876">
    <property type="component" value="Plasmid 2"/>
</dbReference>
<proteinExistence type="predicted"/>
<name>A0A0B5NCH4_BACTU</name>
<dbReference type="AlphaFoldDB" id="A0A0B5NCH4"/>
<evidence type="ECO:0000313" key="4">
    <source>
        <dbReference type="Proteomes" id="UP000031876"/>
    </source>
</evidence>
<evidence type="ECO:0000313" key="3">
    <source>
        <dbReference type="EMBL" id="QKH22629.1"/>
    </source>
</evidence>
<sequence>MESKLFKTEETDLGTKILFKDKVLYHSLPKPVFMLFERPMIGVFYVPFTSFKVSFVSSETEYNMVLDKNFANKTDIEEVDPETFAIPYPCTGAIKVDLTKGVTFHIKDEKTKESLLKKMDKAVMKFKGI</sequence>
<dbReference type="RefSeq" id="WP_000444161.1">
    <property type="nucleotide sequence ID" value="NZ_CP009334.1"/>
</dbReference>
<dbReference type="Proteomes" id="UP001181533">
    <property type="component" value="Unassembled WGS sequence"/>
</dbReference>
<geneLocation type="plasmid" evidence="1 4">
    <name>2</name>
</geneLocation>
<gene>
    <name evidence="1" type="ORF">BF38_5941</name>
    <name evidence="2" type="ORF">FO599_01210</name>
    <name evidence="3" type="ORF">FOC89_01180</name>
</gene>
<dbReference type="EMBL" id="CP009334">
    <property type="protein sequence ID" value="AJG74085.1"/>
    <property type="molecule type" value="Genomic_DNA"/>
</dbReference>
<protein>
    <submittedName>
        <fullName evidence="3">Uncharacterized protein</fullName>
    </submittedName>
</protein>
<evidence type="ECO:0000313" key="2">
    <source>
        <dbReference type="EMBL" id="MDR4174750.1"/>
    </source>
</evidence>
<evidence type="ECO:0000313" key="5">
    <source>
        <dbReference type="Proteomes" id="UP000501107"/>
    </source>
</evidence>
<dbReference type="Proteomes" id="UP000501107">
    <property type="component" value="Plasmid unnamed3"/>
</dbReference>
<dbReference type="KEGG" id="btw:BF38_5941"/>
<accession>A0A0B5NCH4</accession>
<reference evidence="3 5" key="3">
    <citation type="submission" date="2020-05" db="EMBL/GenBank/DDBJ databases">
        <title>FDA dAtabase for Regulatory Grade micrObial Sequences (FDA-ARGOS): Supporting development and validation of Infectious Disease Dx tests.</title>
        <authorList>
            <person name="Nelson B."/>
            <person name="Plummer A."/>
            <person name="Tallon L."/>
            <person name="Sadzewicz L."/>
            <person name="Zhao X."/>
            <person name="Vavikolanu K."/>
            <person name="Mehta A."/>
            <person name="Aluvathingal J."/>
            <person name="Nadendla S."/>
            <person name="Myers T."/>
            <person name="Yan Y."/>
            <person name="Sichtig H."/>
        </authorList>
    </citation>
    <scope>NUCLEOTIDE SEQUENCE [LARGE SCALE GENOMIC DNA]</scope>
    <source>
        <strain evidence="3 5">FDAARGOS_795</strain>
        <plasmid evidence="3 5">unnamed3</plasmid>
    </source>
</reference>
<organism evidence="3 5">
    <name type="scientific">Bacillus thuringiensis</name>
    <dbReference type="NCBI Taxonomy" id="1428"/>
    <lineage>
        <taxon>Bacteria</taxon>
        <taxon>Bacillati</taxon>
        <taxon>Bacillota</taxon>
        <taxon>Bacilli</taxon>
        <taxon>Bacillales</taxon>
        <taxon>Bacillaceae</taxon>
        <taxon>Bacillus</taxon>
        <taxon>Bacillus cereus group</taxon>
    </lineage>
</organism>
<evidence type="ECO:0000313" key="1">
    <source>
        <dbReference type="EMBL" id="AJG74085.1"/>
    </source>
</evidence>
<geneLocation type="plasmid" evidence="3 5">
    <name>unnamed3</name>
</geneLocation>
<reference evidence="2" key="2">
    <citation type="submission" date="2019-07" db="EMBL/GenBank/DDBJ databases">
        <title>Phylogenomic Reclassification of ATCC Bacillus Strains and Various Taxa within the Genus Bacillus.</title>
        <authorList>
            <person name="Riojas M.A."/>
            <person name="Frank A.M."/>
            <person name="Fenn S.L."/>
            <person name="King S.P."/>
            <person name="Brower S.M."/>
            <person name="Hazbon M.H."/>
        </authorList>
    </citation>
    <scope>NUCLEOTIDE SEQUENCE</scope>
    <source>
        <strain evidence="2">ATCC 35646</strain>
    </source>
</reference>
<keyword evidence="3" id="KW-0614">Plasmid</keyword>